<dbReference type="GO" id="GO:0008289">
    <property type="term" value="F:lipid binding"/>
    <property type="evidence" value="ECO:0007669"/>
    <property type="project" value="UniProtKB-KW"/>
</dbReference>
<dbReference type="InterPro" id="IPR027536">
    <property type="entry name" value="MDM34"/>
</dbReference>
<evidence type="ECO:0000256" key="2">
    <source>
        <dbReference type="ARBA" id="ARBA00022448"/>
    </source>
</evidence>
<name>M3J0W7_CANMX</name>
<dbReference type="GO" id="GO:0015914">
    <property type="term" value="P:phospholipid transport"/>
    <property type="evidence" value="ECO:0007669"/>
    <property type="project" value="TreeGrafter"/>
</dbReference>
<comment type="domain">
    <text evidence="10">Lacks alpha-helical transmembrane segments, suggesting that it resides in the membrane via beta-sheet conformations similar to those predicted for other outer membrane proteins and porin.</text>
</comment>
<dbReference type="PANTHER" id="PTHR28185:SF1">
    <property type="entry name" value="MITOCHONDRIAL DISTRIBUTION AND MORPHOLOGY PROTEIN 34"/>
    <property type="match status" value="1"/>
</dbReference>
<evidence type="ECO:0000256" key="1">
    <source>
        <dbReference type="ARBA" id="ARBA00004370"/>
    </source>
</evidence>
<comment type="function">
    <text evidence="10">Component of the ERMES/MDM complex, which serves as a molecular tether to connect the endoplasmic reticulum (ER) and mitochondria. Components of this complex are involved in the control of mitochondrial shape and protein biogenesis, and function in nonvesicular lipid trafficking between the ER and mitochondria. MDM34 is required for the interaction of the ER-resident membrane protein MMM1 and the outer mitochondrial membrane-resident beta-barrel protein MDM10.</text>
</comment>
<evidence type="ECO:0000256" key="3">
    <source>
        <dbReference type="ARBA" id="ARBA00022452"/>
    </source>
</evidence>
<protein>
    <recommendedName>
        <fullName evidence="10">Mitochondrial distribution and morphology protein 34</fullName>
    </recommendedName>
</protein>
<dbReference type="InterPro" id="IPR058825">
    <property type="entry name" value="MDM34_N"/>
</dbReference>
<comment type="subunit">
    <text evidence="10">Component of the ER-mitochondria encounter structure (ERMES) or MDM complex, composed of MMM1, MDM10, MDM12 and MDM34.</text>
</comment>
<comment type="caution">
    <text evidence="12">The sequence shown here is derived from an EMBL/GenBank/DDBJ whole genome shotgun (WGS) entry which is preliminary data.</text>
</comment>
<dbReference type="AlphaFoldDB" id="M3J0W7"/>
<keyword evidence="9 10" id="KW-0472">Membrane</keyword>
<dbReference type="eggNOG" id="ENOG502QT3W">
    <property type="taxonomic scope" value="Eukaryota"/>
</dbReference>
<keyword evidence="7" id="KW-0446">Lipid-binding</keyword>
<dbReference type="CDD" id="cd21673">
    <property type="entry name" value="SMP_Mdm34"/>
    <property type="match status" value="1"/>
</dbReference>
<dbReference type="PROSITE" id="PS51847">
    <property type="entry name" value="SMP"/>
    <property type="match status" value="1"/>
</dbReference>
<comment type="subcellular location">
    <subcellularLocation>
        <location evidence="1">Membrane</location>
    </subcellularLocation>
    <subcellularLocation>
        <location evidence="10">Mitochondrion outer membrane</location>
        <topology evidence="10">Multi-pass membrane protein</topology>
    </subcellularLocation>
    <text evidence="10">The ERMES/MDM complex localizes to a few discrete foci (around 10 per single cell), that represent mitochondria-endoplasmic reticulum junctions. These foci are often found next to mtDNA nucleoids.</text>
</comment>
<reference evidence="12 13" key="1">
    <citation type="submission" date="2013-02" db="EMBL/GenBank/DDBJ databases">
        <title>Genome sequence of Candida maltosa Xu316, a potential industrial strain for xylitol and ethanol production.</title>
        <authorList>
            <person name="Yu J."/>
            <person name="Wang Q."/>
            <person name="Geng X."/>
            <person name="Bao W."/>
            <person name="He P."/>
            <person name="Cai J."/>
        </authorList>
    </citation>
    <scope>NUCLEOTIDE SEQUENCE [LARGE SCALE GENOMIC DNA]</scope>
    <source>
        <strain evidence="13">Xu316</strain>
    </source>
</reference>
<dbReference type="GO" id="GO:0007005">
    <property type="term" value="P:mitochondrion organization"/>
    <property type="evidence" value="ECO:0007669"/>
    <property type="project" value="InterPro"/>
</dbReference>
<dbReference type="GO" id="GO:0032865">
    <property type="term" value="C:ERMES complex"/>
    <property type="evidence" value="ECO:0007669"/>
    <property type="project" value="UniProtKB-UniRule"/>
</dbReference>
<evidence type="ECO:0000256" key="9">
    <source>
        <dbReference type="ARBA" id="ARBA00023136"/>
    </source>
</evidence>
<evidence type="ECO:0000313" key="12">
    <source>
        <dbReference type="EMBL" id="EMG45488.1"/>
    </source>
</evidence>
<keyword evidence="13" id="KW-1185">Reference proteome</keyword>
<organism evidence="12 13">
    <name type="scientific">Candida maltosa (strain Xu316)</name>
    <name type="common">Yeast</name>
    <dbReference type="NCBI Taxonomy" id="1245528"/>
    <lineage>
        <taxon>Eukaryota</taxon>
        <taxon>Fungi</taxon>
        <taxon>Dikarya</taxon>
        <taxon>Ascomycota</taxon>
        <taxon>Saccharomycotina</taxon>
        <taxon>Pichiomycetes</taxon>
        <taxon>Debaryomycetaceae</taxon>
        <taxon>Candida/Lodderomyces clade</taxon>
        <taxon>Candida</taxon>
    </lineage>
</organism>
<keyword evidence="6" id="KW-0445">Lipid transport</keyword>
<comment type="similarity">
    <text evidence="10">Belongs to the MDM34 family.</text>
</comment>
<dbReference type="GO" id="GO:1990456">
    <property type="term" value="P:mitochondrion-endoplasmic reticulum membrane tethering"/>
    <property type="evidence" value="ECO:0007669"/>
    <property type="project" value="TreeGrafter"/>
</dbReference>
<dbReference type="InterPro" id="IPR031468">
    <property type="entry name" value="SMP_LBD"/>
</dbReference>
<dbReference type="EMBL" id="AOGT01002454">
    <property type="protein sequence ID" value="EMG45488.1"/>
    <property type="molecule type" value="Genomic_DNA"/>
</dbReference>
<evidence type="ECO:0000256" key="4">
    <source>
        <dbReference type="ARBA" id="ARBA00022692"/>
    </source>
</evidence>
<feature type="domain" description="SMP-LTD" evidence="11">
    <location>
        <begin position="1"/>
        <end position="204"/>
    </location>
</feature>
<evidence type="ECO:0000256" key="5">
    <source>
        <dbReference type="ARBA" id="ARBA00022787"/>
    </source>
</evidence>
<keyword evidence="3 10" id="KW-1134">Transmembrane beta strand</keyword>
<evidence type="ECO:0000256" key="6">
    <source>
        <dbReference type="ARBA" id="ARBA00023055"/>
    </source>
</evidence>
<dbReference type="HAMAP" id="MF_03105">
    <property type="entry name" value="Mdm34"/>
    <property type="match status" value="1"/>
</dbReference>
<dbReference type="HOGENOM" id="CLU_669020_0_0_1"/>
<dbReference type="STRING" id="1245528.M3J0W7"/>
<proteinExistence type="inferred from homology"/>
<gene>
    <name evidence="10" type="primary">MDM34</name>
    <name evidence="12" type="ORF">G210_4331</name>
</gene>
<evidence type="ECO:0000256" key="7">
    <source>
        <dbReference type="ARBA" id="ARBA00023121"/>
    </source>
</evidence>
<dbReference type="OrthoDB" id="17927at2759"/>
<accession>M3J0W7</accession>
<keyword evidence="5 10" id="KW-1000">Mitochondrion outer membrane</keyword>
<evidence type="ECO:0000259" key="11">
    <source>
        <dbReference type="PROSITE" id="PS51847"/>
    </source>
</evidence>
<dbReference type="Proteomes" id="UP000011777">
    <property type="component" value="Unassembled WGS sequence"/>
</dbReference>
<evidence type="ECO:0000313" key="13">
    <source>
        <dbReference type="Proteomes" id="UP000011777"/>
    </source>
</evidence>
<evidence type="ECO:0000256" key="8">
    <source>
        <dbReference type="ARBA" id="ARBA00023128"/>
    </source>
</evidence>
<sequence length="411" mass="46560">MFKVNWNSLETEALTSWTKDLLTSALNSGKSPSILASDITVKDLNFGKIAPDFEILEIGELDKDRFRGIFKINYQGDFKITLHTNVQANPLNIHYQNSLTETSEFTTPNFLLSKEPFGVPLDIALSNININGIGSVALDKSRGATMVFKNDPLQGISVKSSFGISVIDNLLQKEIEKVLLEVFKENIPTILHQVSKKFLNLNLEDKLPSESHNNNSSNTTLSVNSNLKYENENELVYSRKNLLQMLSLYNTRETMTMKLPKVLTKNILIKGTNYPSIESTTNTKPANPKRRTIKISRRSATNTKKPIKEQRHSEAETSIIEEKKPEKVEEYVKEKEHEEIKVTKVPSPILESIKLTNEFHQIGLGHNGLERTLSSSPIQHLNKNSINKINEKMTHLRGHEHFAIPPPPYYT</sequence>
<keyword evidence="4 10" id="KW-0812">Transmembrane</keyword>
<keyword evidence="2" id="KW-0813">Transport</keyword>
<keyword evidence="8 10" id="KW-0496">Mitochondrion</keyword>
<dbReference type="Pfam" id="PF26545">
    <property type="entry name" value="Mdm34_N"/>
    <property type="match status" value="1"/>
</dbReference>
<evidence type="ECO:0000256" key="10">
    <source>
        <dbReference type="HAMAP-Rule" id="MF_03105"/>
    </source>
</evidence>
<dbReference type="PANTHER" id="PTHR28185">
    <property type="entry name" value="MITOCHONDRIAL DISTRIBUTION AND MORPHOLOGY PROTEIN 34"/>
    <property type="match status" value="1"/>
</dbReference>